<evidence type="ECO:0000256" key="6">
    <source>
        <dbReference type="SAM" id="Phobius"/>
    </source>
</evidence>
<feature type="transmembrane region" description="Helical" evidence="6">
    <location>
        <begin position="143"/>
        <end position="161"/>
    </location>
</feature>
<dbReference type="NCBIfam" id="NF007014">
    <property type="entry name" value="PRK09478.1"/>
    <property type="match status" value="1"/>
</dbReference>
<dbReference type="EMBL" id="CP002868">
    <property type="protein sequence ID" value="AEJ20003.1"/>
    <property type="molecule type" value="Genomic_DNA"/>
</dbReference>
<dbReference type="Proteomes" id="UP000000503">
    <property type="component" value="Chromosome"/>
</dbReference>
<dbReference type="OrthoDB" id="368246at2"/>
<feature type="transmembrane region" description="Helical" evidence="6">
    <location>
        <begin position="193"/>
        <end position="211"/>
    </location>
</feature>
<evidence type="ECO:0000313" key="8">
    <source>
        <dbReference type="Proteomes" id="UP000000503"/>
    </source>
</evidence>
<keyword evidence="8" id="KW-1185">Reference proteome</keyword>
<dbReference type="GO" id="GO:0005886">
    <property type="term" value="C:plasma membrane"/>
    <property type="evidence" value="ECO:0007669"/>
    <property type="project" value="UniProtKB-SubCell"/>
</dbReference>
<keyword evidence="4 6" id="KW-1133">Transmembrane helix</keyword>
<keyword evidence="2" id="KW-1003">Cell membrane</keyword>
<feature type="transmembrane region" description="Helical" evidence="6">
    <location>
        <begin position="21"/>
        <end position="39"/>
    </location>
</feature>
<dbReference type="STRING" id="744872.Spica_1866"/>
<dbReference type="AlphaFoldDB" id="F8F3Q9"/>
<feature type="transmembrane region" description="Helical" evidence="6">
    <location>
        <begin position="51"/>
        <end position="72"/>
    </location>
</feature>
<evidence type="ECO:0000256" key="4">
    <source>
        <dbReference type="ARBA" id="ARBA00022989"/>
    </source>
</evidence>
<dbReference type="GO" id="GO:0022857">
    <property type="term" value="F:transmembrane transporter activity"/>
    <property type="evidence" value="ECO:0007669"/>
    <property type="project" value="InterPro"/>
</dbReference>
<dbReference type="InterPro" id="IPR001851">
    <property type="entry name" value="ABC_transp_permease"/>
</dbReference>
<dbReference type="HOGENOM" id="CLU_028880_1_0_12"/>
<dbReference type="eggNOG" id="COG4211">
    <property type="taxonomic scope" value="Bacteria"/>
</dbReference>
<name>F8F3Q9_GRAC1</name>
<keyword evidence="3 6" id="KW-0812">Transmembrane</keyword>
<accession>F8F3Q9</accession>
<evidence type="ECO:0000256" key="3">
    <source>
        <dbReference type="ARBA" id="ARBA00022692"/>
    </source>
</evidence>
<dbReference type="PANTHER" id="PTHR32196:SF18">
    <property type="entry name" value="GALACTOSE_METHYL GALACTOSIDE IMPORT PERMEASE PROTEIN MGLC"/>
    <property type="match status" value="1"/>
</dbReference>
<keyword evidence="5 6" id="KW-0472">Membrane</keyword>
<gene>
    <name evidence="7" type="ordered locus">Spica_1866</name>
</gene>
<evidence type="ECO:0000256" key="1">
    <source>
        <dbReference type="ARBA" id="ARBA00004651"/>
    </source>
</evidence>
<dbReference type="Pfam" id="PF02653">
    <property type="entry name" value="BPD_transp_2"/>
    <property type="match status" value="1"/>
</dbReference>
<feature type="transmembrane region" description="Helical" evidence="6">
    <location>
        <begin position="279"/>
        <end position="310"/>
    </location>
</feature>
<comment type="subcellular location">
    <subcellularLocation>
        <location evidence="1">Cell membrane</location>
        <topology evidence="1">Multi-pass membrane protein</topology>
    </subcellularLocation>
</comment>
<evidence type="ECO:0000313" key="7">
    <source>
        <dbReference type="EMBL" id="AEJ20003.1"/>
    </source>
</evidence>
<feature type="transmembrane region" description="Helical" evidence="6">
    <location>
        <begin position="113"/>
        <end position="136"/>
    </location>
</feature>
<dbReference type="KEGG" id="scd:Spica_1866"/>
<proteinExistence type="predicted"/>
<dbReference type="PANTHER" id="PTHR32196">
    <property type="entry name" value="ABC TRANSPORTER PERMEASE PROTEIN YPHD-RELATED-RELATED"/>
    <property type="match status" value="1"/>
</dbReference>
<organism evidence="7 8">
    <name type="scientific">Gracilinema caldarium (strain ATCC 51460 / DSM 7334 / H1)</name>
    <name type="common">Treponema caldarium</name>
    <dbReference type="NCBI Taxonomy" id="744872"/>
    <lineage>
        <taxon>Bacteria</taxon>
        <taxon>Pseudomonadati</taxon>
        <taxon>Spirochaetota</taxon>
        <taxon>Spirochaetia</taxon>
        <taxon>Spirochaetales</taxon>
        <taxon>Breznakiellaceae</taxon>
        <taxon>Gracilinema</taxon>
    </lineage>
</organism>
<evidence type="ECO:0000256" key="5">
    <source>
        <dbReference type="ARBA" id="ARBA00023136"/>
    </source>
</evidence>
<dbReference type="CDD" id="cd06579">
    <property type="entry name" value="TM_PBP1_transp_AraH_like"/>
    <property type="match status" value="1"/>
</dbReference>
<evidence type="ECO:0000256" key="2">
    <source>
        <dbReference type="ARBA" id="ARBA00022475"/>
    </source>
</evidence>
<reference evidence="8" key="1">
    <citation type="journal article" date="2013" name="Stand. Genomic Sci.">
        <title>Genome sequence of the thermophilic fresh-water bacterium Spirochaeta caldaria type strain (H1(T)), reclassification of Spirochaeta caldaria, Spirochaeta stenostrepta, and Spirochaeta zuelzerae in the genus Treponema as Treponema caldaria comb. nov., Treponema stenostrepta comb. nov., and Treponema zuelzerae comb. nov., and emendation of the genus Treponema.</title>
        <authorList>
            <person name="Abt B."/>
            <person name="Goker M."/>
            <person name="Scheuner C."/>
            <person name="Han C."/>
            <person name="Lu M."/>
            <person name="Misra M."/>
            <person name="Lapidus A."/>
            <person name="Nolan M."/>
            <person name="Lucas S."/>
            <person name="Hammon N."/>
            <person name="Deshpande S."/>
            <person name="Cheng J.F."/>
            <person name="Tapia R."/>
            <person name="Goodwin L.A."/>
            <person name="Pitluck S."/>
            <person name="Liolios K."/>
            <person name="Pagani I."/>
            <person name="Ivanova N."/>
            <person name="Mavromatis K."/>
            <person name="Mikhailova N."/>
            <person name="Huntemann M."/>
            <person name="Pati A."/>
            <person name="Chen A."/>
            <person name="Palaniappan K."/>
            <person name="Land M."/>
            <person name="Hauser L."/>
            <person name="Jeffries C.D."/>
            <person name="Rohde M."/>
            <person name="Spring S."/>
            <person name="Gronow S."/>
            <person name="Detter J.C."/>
            <person name="Bristow J."/>
            <person name="Eisen J.A."/>
            <person name="Markowitz V."/>
            <person name="Hugenholtz P."/>
            <person name="Kyrpides N.C."/>
            <person name="Woyke T."/>
            <person name="Klenk H.P."/>
        </authorList>
    </citation>
    <scope>NUCLEOTIDE SEQUENCE</scope>
    <source>
        <strain evidence="8">ATCC 51460 / DSM 7334 / H1</strain>
    </source>
</reference>
<sequence length="347" mass="36799">MSASNSKSDKPFNTKIFSSFSLQYAIYFVFLLLVIGITIKEPAFLSIENFRNILSMSATRIIIAMGVGGILITGGTDLSAGRQVGLAAVLSASLLQALDYPRRMYVDLPQLPLWLPIILAMVVCALIGLVNGLIVAKLKVPPFIATLGTMVAVYGLNSLYFDRPPYGAQPIGGLDKRFTNLGSGYIGLDGTYSLPYIVLIAVLVALFVWILHNKTTFGKNIYAIGGNPEAAKVSGVNVVRNLLIVYTLAGALYGLGGALEAARTGGATNNYGNGYELDAIAACVVGGVSTSGGIGTVPGMVVGVLIFSVINYGLTFINMSPYWQQIVKGAIIIAAVAIDIRKYLNKR</sequence>
<dbReference type="RefSeq" id="WP_013969294.1">
    <property type="nucleotide sequence ID" value="NC_015732.1"/>
</dbReference>
<protein>
    <submittedName>
        <fullName evidence="7">ABC-type transporter, integral membrane subunit</fullName>
    </submittedName>
</protein>